<name>A0A0G1RKH4_9BACT</name>
<feature type="compositionally biased region" description="Gly residues" evidence="1">
    <location>
        <begin position="17"/>
        <end position="26"/>
    </location>
</feature>
<dbReference type="AlphaFoldDB" id="A0A0G1RKH4"/>
<dbReference type="EMBL" id="LCLS01000017">
    <property type="protein sequence ID" value="KKU21450.1"/>
    <property type="molecule type" value="Genomic_DNA"/>
</dbReference>
<evidence type="ECO:0000256" key="1">
    <source>
        <dbReference type="SAM" id="MobiDB-lite"/>
    </source>
</evidence>
<reference evidence="2 3" key="1">
    <citation type="journal article" date="2015" name="Nature">
        <title>rRNA introns, odd ribosomes, and small enigmatic genomes across a large radiation of phyla.</title>
        <authorList>
            <person name="Brown C.T."/>
            <person name="Hug L.A."/>
            <person name="Thomas B.C."/>
            <person name="Sharon I."/>
            <person name="Castelle C.J."/>
            <person name="Singh A."/>
            <person name="Wilkins M.J."/>
            <person name="Williams K.H."/>
            <person name="Banfield J.F."/>
        </authorList>
    </citation>
    <scope>NUCLEOTIDE SEQUENCE [LARGE SCALE GENOMIC DNA]</scope>
</reference>
<evidence type="ECO:0000313" key="2">
    <source>
        <dbReference type="EMBL" id="KKU21450.1"/>
    </source>
</evidence>
<accession>A0A0G1RKH4</accession>
<sequence>FRAGGVGVAGTHSLGRHFGGGGEGGV</sequence>
<dbReference type="Proteomes" id="UP000034107">
    <property type="component" value="Unassembled WGS sequence"/>
</dbReference>
<proteinExistence type="predicted"/>
<organism evidence="2 3">
    <name type="scientific">Candidatus Nomurabacteria bacterium GW2011_GWA1_46_11</name>
    <dbReference type="NCBI Taxonomy" id="1618732"/>
    <lineage>
        <taxon>Bacteria</taxon>
        <taxon>Candidatus Nomuraibacteriota</taxon>
    </lineage>
</organism>
<feature type="non-terminal residue" evidence="2">
    <location>
        <position position="1"/>
    </location>
</feature>
<comment type="caution">
    <text evidence="2">The sequence shown here is derived from an EMBL/GenBank/DDBJ whole genome shotgun (WGS) entry which is preliminary data.</text>
</comment>
<gene>
    <name evidence="2" type="ORF">UX31_C0017G0034</name>
</gene>
<protein>
    <submittedName>
        <fullName evidence="2">Uncharacterized protein</fullName>
    </submittedName>
</protein>
<evidence type="ECO:0000313" key="3">
    <source>
        <dbReference type="Proteomes" id="UP000034107"/>
    </source>
</evidence>
<feature type="region of interest" description="Disordered" evidence="1">
    <location>
        <begin position="1"/>
        <end position="26"/>
    </location>
</feature>